<evidence type="ECO:0000256" key="1">
    <source>
        <dbReference type="SAM" id="MobiDB-lite"/>
    </source>
</evidence>
<keyword evidence="3" id="KW-0808">Transferase</keyword>
<organism evidence="3 4">
    <name type="scientific">Legionella maioricensis</name>
    <dbReference type="NCBI Taxonomy" id="2896528"/>
    <lineage>
        <taxon>Bacteria</taxon>
        <taxon>Pseudomonadati</taxon>
        <taxon>Pseudomonadota</taxon>
        <taxon>Gammaproteobacteria</taxon>
        <taxon>Legionellales</taxon>
        <taxon>Legionellaceae</taxon>
        <taxon>Legionella</taxon>
    </lineage>
</organism>
<evidence type="ECO:0000313" key="4">
    <source>
        <dbReference type="Proteomes" id="UP001139721"/>
    </source>
</evidence>
<name>A0A9X2IAX6_9GAMM</name>
<evidence type="ECO:0000313" key="3">
    <source>
        <dbReference type="EMBL" id="MCL9683960.1"/>
    </source>
</evidence>
<dbReference type="InterPro" id="IPR011009">
    <property type="entry name" value="Kinase-like_dom_sf"/>
</dbReference>
<dbReference type="InterPro" id="IPR032675">
    <property type="entry name" value="LRR_dom_sf"/>
</dbReference>
<sequence>MTNSYDFLCGIDFTWVKIALGNDDYHTIKVAAKLAKVIDLSGGLKNAKKIVINECPKFNQILWPENVSNIKHLAIGNCSLLSALDLSALVNLEELSIINCKQLTNIQGLGEQIRSINIQGCKLAKLDLSPCKKIQDFILTTNNSNLSINFNGCDSLESVIIHVDGIITHQPDSIYRNKNEKVTCLFSHCSQLHLVKIRSINVPTDIEIIECPSLQTDIFLLGEQATVTRAPVSASDTEADWENKTAKIDKYLIESKKNALKVTEHLEDIETVIQENGISPQKKKSCLVKIGLLMRPSAKSCHGTDNKRTVPKDNGGVIDNHSNFQITKYADKNEVSMSRRVNNKLAHRVNWISSTHYLAINLENKSNKIEYPFKSTAENNQYPVKGTYINAFAIAPFRSLFNEIKLNKPNPSIGVPIKKTKPLLKISNSAFTANKNEKSYIPFLGIKEEFLTLYDFHQVEKSRLDSQSVLHIGNENEKNNLSVVKGKDKPEPQDELQSVNKTKSASDYLTTDPDLVDYVPEPSALSAPQLNKDLDSRHGLSGTTKEKATGEELTADTALITSDAQEQNLSTFDFDSRHGLTGAAKEKATGEELTVNAALITSDAQEQNLSTFDFDSRHGLTGAAKEKATGEELTANAALITSDELEQNLSTFDFDSQHGLTGTAKEKAKEEELTANAALIASDALEQNLSTLDFNSRRGLTGAAKEKAKKEELTANAALVTSDALEQNLSTLDFNSQRGLTGTDKEKAKGEELTANAVLITPDSESNALSALTIQESQAKTESEEINFDFHVVRALVDLKPLDVEGFTDEFTSLFIKDFYDQVINRIRDEFDSQVDWSSEKRLQAEGQFVTADPELIVEEENSNSLFSLSIKEKCPGKDEVLVTDNEEFNYDFHVVRALVDLKPLDAERFNDDFNTFYLADLNERIHKKIEKELIRDDLIAAEKTKAENEHLIVAPTLSSYEEGEETALCNLTIKKEIFAQEPAPDEIDFEYHVVRALVDLKPDNMEQFNHDFTSFYLSELNQQIVDSVKKELAQRELIRVEKTQSAGEYLTAAPTLTDYEQENSSLLAFLYQNTDDAFEDYNTLDLDRFTSNLTATVTDLNKQVISSFRELPQSQSEADATTDQVSRADSLSDTDLELDKVYETDDFDVADFLDTPDLQLSDDMQDLLDSLTEEERELLFPQGKGLSSSTVLLNALFPITPDPNSEINLKRVNDNQVKQLLEFFDSQAILGIKSWAKDVIYTFADGTEFHFKHDVFQRARKVTHEGVRYEVISNKALLGEGGFGKIRRVKGTVALDAEQELIQFKQQGSDGKRRVVKVQEHSKYSNPLEDYTRGLEFAKRAGHLAIKEPTVVDNATIMTQTSYTVMDQINGRDLFDVINDDLQGLDVLSTQERIELARALLWALKEQVTDRGIIHRDIKPENIMVDLGPPISVTIIDYDLSIDTPDGQFAGTEGFFAPECLNNPMEVSPKSDNFSLGRVLEELGMCDIPDLDETNKLSIQKIVAGMLEEDPNQRLSIDETIEAFAYIDIEGSGVPYSHWLWDNNWIDGEFVPDALLESIQAADTRLAADEVGEAQQTHEGDKDTDEFDVAAFLASDTQPTEEMQDLLDSLTEEERELLFPRDKELSAKTLLFDDVPRVTNYEHNLFDIILDDYDGIDVLSTDERIELSQALLLALKEQVSDQGFIHQDIRPENIIVRLGSPISVTIINEDVDTPEGQFAGTEGYYPPEFLSDPMAVSPKANVYALGRVLALIWRVDFTTYRDSSPYTPDSYRPQDLLVGIGDDIPDLDENNKSSIRKILSWMLENDPNQRLSIDEAIEVFAYIGGEGVPYSHWLWDNNWIDGEFVPDALLESIQAADTRLAADEVGEAQQTHEGDKDTDEFDVAAFLASDTQPTEEMQDLLDSLTEEERELLFPRDKELSAKTLLFDDVPRVTNYEHNLFDIILDDYDGIDVLSTDERIELSQALLLALKEQVSDQGFIHQDIRPENIIVRLGSPISVTIINEDVDTPEGQFAGTEGYYPPEFLSDPMAVSPKANVYALGRVLALIWRVDFTTYRDSSPYTPDSYRPQDLLVGIGDDIPDLDENNKSSIRKILSWMLENDPNQRLSIDEAIEVFAYIGGEGVPYSHWLWDNNWIDGEFVPDALLESIQAADTRLAADEVGEAQQTHEGDKDTDEFDVAAFLASDTQPTEEMQDLLDSLTEEERELLFPRDKELSAKTLLFDDVPRVTNYEHNLFDIILDDYDGIDVLSTDERIELSQALLLALKEQVSDQGFIHQDIRPENIIVRLGSPISVTIINEDVDTPEGQFAGTEGYYPPEFLSDPMAVSPKANVYALGRVLALIWRVDFTTYRDSSPYTPDSYRPQDLLVGIGDDIPDLDENNKSSIRKILSWMLENDPNQRLSIDEAIEVFAYIGGEGVPYSHWLWDNNWIDGEFVPDALLEARQGTEVALATGEIIEERQVHQVDNSLDSISEPLIEVNPLDKVNDEPRELEKPSVSDHAKGIEKTDSKISSGNFRFFQPETSSSIDLSLREKRHKNF</sequence>
<feature type="domain" description="Protein kinase" evidence="2">
    <location>
        <begin position="2112"/>
        <end position="2412"/>
    </location>
</feature>
<feature type="domain" description="Protein kinase" evidence="2">
    <location>
        <begin position="1818"/>
        <end position="2118"/>
    </location>
</feature>
<dbReference type="Gene3D" id="1.10.510.10">
    <property type="entry name" value="Transferase(Phosphotransferase) domain 1"/>
    <property type="match status" value="4"/>
</dbReference>
<proteinExistence type="predicted"/>
<protein>
    <submittedName>
        <fullName evidence="3">Protein kinase</fullName>
    </submittedName>
</protein>
<dbReference type="Proteomes" id="UP001139721">
    <property type="component" value="Unassembled WGS sequence"/>
</dbReference>
<dbReference type="PROSITE" id="PS00108">
    <property type="entry name" value="PROTEIN_KINASE_ST"/>
    <property type="match status" value="1"/>
</dbReference>
<dbReference type="PROSITE" id="PS50011">
    <property type="entry name" value="PROTEIN_KINASE_DOM"/>
    <property type="match status" value="3"/>
</dbReference>
<dbReference type="PANTHER" id="PTHR44167">
    <property type="entry name" value="OVARIAN-SPECIFIC SERINE/THREONINE-PROTEIN KINASE LOK-RELATED"/>
    <property type="match status" value="1"/>
</dbReference>
<feature type="domain" description="Protein kinase" evidence="2">
    <location>
        <begin position="1273"/>
        <end position="1824"/>
    </location>
</feature>
<dbReference type="EMBL" id="JAJKBJ010000007">
    <property type="protein sequence ID" value="MCL9683960.1"/>
    <property type="molecule type" value="Genomic_DNA"/>
</dbReference>
<dbReference type="InterPro" id="IPR000719">
    <property type="entry name" value="Prot_kinase_dom"/>
</dbReference>
<evidence type="ECO:0000259" key="2">
    <source>
        <dbReference type="PROSITE" id="PS50011"/>
    </source>
</evidence>
<feature type="compositionally biased region" description="Polar residues" evidence="1">
    <location>
        <begin position="495"/>
        <end position="509"/>
    </location>
</feature>
<feature type="region of interest" description="Disordered" evidence="1">
    <location>
        <begin position="475"/>
        <end position="553"/>
    </location>
</feature>
<gene>
    <name evidence="3" type="ORF">LOX96_07635</name>
</gene>
<dbReference type="SUPFAM" id="SSF56112">
    <property type="entry name" value="Protein kinase-like (PK-like)"/>
    <property type="match status" value="4"/>
</dbReference>
<accession>A0A9X2IAX6</accession>
<dbReference type="SUPFAM" id="SSF52058">
    <property type="entry name" value="L domain-like"/>
    <property type="match status" value="1"/>
</dbReference>
<dbReference type="RefSeq" id="WP_250456358.1">
    <property type="nucleotide sequence ID" value="NZ_JAJKBJ010000007.1"/>
</dbReference>
<dbReference type="Gene3D" id="3.80.10.10">
    <property type="entry name" value="Ribonuclease Inhibitor"/>
    <property type="match status" value="1"/>
</dbReference>
<dbReference type="InterPro" id="IPR008271">
    <property type="entry name" value="Ser/Thr_kinase_AS"/>
</dbReference>
<reference evidence="3" key="1">
    <citation type="submission" date="2021-11" db="EMBL/GenBank/DDBJ databases">
        <title>Legionella maioricencis sp. nov., a new species isolated from hot water samples in Mallorca.</title>
        <authorList>
            <person name="Crespi S."/>
            <person name="Drasar V."/>
            <person name="Salva-Serra F."/>
            <person name="Jaen-Luchoro D."/>
            <person name="Pineiro-Iglesias B."/>
            <person name="Aliaga F."/>
            <person name="Fernandez-Juarez V."/>
            <person name="Coll G."/>
            <person name="Moore E.R.B."/>
            <person name="Bennasar-Figueras A."/>
        </authorList>
    </citation>
    <scope>NUCLEOTIDE SEQUENCE</scope>
    <source>
        <strain evidence="3">HCPI-6</strain>
    </source>
</reference>
<keyword evidence="3" id="KW-0418">Kinase</keyword>
<dbReference type="Pfam" id="PF00069">
    <property type="entry name" value="Pkinase"/>
    <property type="match status" value="4"/>
</dbReference>
<dbReference type="SMART" id="SM00220">
    <property type="entry name" value="S_TKc"/>
    <property type="match status" value="1"/>
</dbReference>
<dbReference type="PANTHER" id="PTHR44167:SF30">
    <property type="entry name" value="PHOSPHORYLASE KINASE"/>
    <property type="match status" value="1"/>
</dbReference>
<comment type="caution">
    <text evidence="3">The sequence shown here is derived from an EMBL/GenBank/DDBJ whole genome shotgun (WGS) entry which is preliminary data.</text>
</comment>
<keyword evidence="4" id="KW-1185">Reference proteome</keyword>
<dbReference type="GO" id="GO:0004674">
    <property type="term" value="F:protein serine/threonine kinase activity"/>
    <property type="evidence" value="ECO:0007669"/>
    <property type="project" value="TreeGrafter"/>
</dbReference>
<dbReference type="GO" id="GO:0005524">
    <property type="term" value="F:ATP binding"/>
    <property type="evidence" value="ECO:0007669"/>
    <property type="project" value="InterPro"/>
</dbReference>
<feature type="compositionally biased region" description="Basic and acidic residues" evidence="1">
    <location>
        <begin position="532"/>
        <end position="550"/>
    </location>
</feature>